<evidence type="ECO:0000256" key="1">
    <source>
        <dbReference type="SAM" id="MobiDB-lite"/>
    </source>
</evidence>
<proteinExistence type="predicted"/>
<protein>
    <recommendedName>
        <fullName evidence="4">Secreted protein</fullName>
    </recommendedName>
</protein>
<keyword evidence="3" id="KW-1185">Reference proteome</keyword>
<evidence type="ECO:0000313" key="3">
    <source>
        <dbReference type="Proteomes" id="UP001066276"/>
    </source>
</evidence>
<dbReference type="Proteomes" id="UP001066276">
    <property type="component" value="Chromosome 8"/>
</dbReference>
<gene>
    <name evidence="2" type="ORF">NDU88_005432</name>
</gene>
<dbReference type="EMBL" id="JANPWB010000012">
    <property type="protein sequence ID" value="KAJ1117232.1"/>
    <property type="molecule type" value="Genomic_DNA"/>
</dbReference>
<dbReference type="AlphaFoldDB" id="A0AAV7NQ95"/>
<organism evidence="2 3">
    <name type="scientific">Pleurodeles waltl</name>
    <name type="common">Iberian ribbed newt</name>
    <dbReference type="NCBI Taxonomy" id="8319"/>
    <lineage>
        <taxon>Eukaryota</taxon>
        <taxon>Metazoa</taxon>
        <taxon>Chordata</taxon>
        <taxon>Craniata</taxon>
        <taxon>Vertebrata</taxon>
        <taxon>Euteleostomi</taxon>
        <taxon>Amphibia</taxon>
        <taxon>Batrachia</taxon>
        <taxon>Caudata</taxon>
        <taxon>Salamandroidea</taxon>
        <taxon>Salamandridae</taxon>
        <taxon>Pleurodelinae</taxon>
        <taxon>Pleurodeles</taxon>
    </lineage>
</organism>
<reference evidence="2" key="1">
    <citation type="journal article" date="2022" name="bioRxiv">
        <title>Sequencing and chromosome-scale assembly of the giantPleurodeles waltlgenome.</title>
        <authorList>
            <person name="Brown T."/>
            <person name="Elewa A."/>
            <person name="Iarovenko S."/>
            <person name="Subramanian E."/>
            <person name="Araus A.J."/>
            <person name="Petzold A."/>
            <person name="Susuki M."/>
            <person name="Suzuki K.-i.T."/>
            <person name="Hayashi T."/>
            <person name="Toyoda A."/>
            <person name="Oliveira C."/>
            <person name="Osipova E."/>
            <person name="Leigh N.D."/>
            <person name="Simon A."/>
            <person name="Yun M.H."/>
        </authorList>
    </citation>
    <scope>NUCLEOTIDE SEQUENCE</scope>
    <source>
        <strain evidence="2">20211129_DDA</strain>
        <tissue evidence="2">Liver</tissue>
    </source>
</reference>
<evidence type="ECO:0000313" key="2">
    <source>
        <dbReference type="EMBL" id="KAJ1117232.1"/>
    </source>
</evidence>
<feature type="region of interest" description="Disordered" evidence="1">
    <location>
        <begin position="113"/>
        <end position="136"/>
    </location>
</feature>
<accession>A0AAV7NQ95</accession>
<name>A0AAV7NQ95_PLEWA</name>
<evidence type="ECO:0008006" key="4">
    <source>
        <dbReference type="Google" id="ProtNLM"/>
    </source>
</evidence>
<comment type="caution">
    <text evidence="2">The sequence shown here is derived from an EMBL/GenBank/DDBJ whole genome shotgun (WGS) entry which is preliminary data.</text>
</comment>
<sequence>MQLVSPAFVVTAAVIGAHRSRNPPQSCVRRPSRSDAVAIIRLGSENVVKEASEPMEGEQLLFGRSTSCALHTDGDSQGAAALISGKPARLSPLSVCSFLPEEQPSRLGARRAQYSLPEEGNPFSGNRGLWASLEEE</sequence>